<keyword evidence="2" id="KW-1185">Reference proteome</keyword>
<dbReference type="AlphaFoldDB" id="A0A182EIK9"/>
<dbReference type="OrthoDB" id="294251at2759"/>
<evidence type="ECO:0000313" key="3">
    <source>
        <dbReference type="WBParaSite" id="nOo.2.0.1.t07939-RA"/>
    </source>
</evidence>
<gene>
    <name evidence="1" type="ORF">NOO_LOCUS7939</name>
</gene>
<dbReference type="Proteomes" id="UP000271087">
    <property type="component" value="Unassembled WGS sequence"/>
</dbReference>
<name>A0A182EIK9_ONCOC</name>
<evidence type="ECO:0000313" key="2">
    <source>
        <dbReference type="Proteomes" id="UP000271087"/>
    </source>
</evidence>
<evidence type="ECO:0000313" key="1">
    <source>
        <dbReference type="EMBL" id="VDK87774.1"/>
    </source>
</evidence>
<organism evidence="3">
    <name type="scientific">Onchocerca ochengi</name>
    <name type="common">Filarial nematode worm</name>
    <dbReference type="NCBI Taxonomy" id="42157"/>
    <lineage>
        <taxon>Eukaryota</taxon>
        <taxon>Metazoa</taxon>
        <taxon>Ecdysozoa</taxon>
        <taxon>Nematoda</taxon>
        <taxon>Chromadorea</taxon>
        <taxon>Rhabditida</taxon>
        <taxon>Spirurina</taxon>
        <taxon>Spiruromorpha</taxon>
        <taxon>Filarioidea</taxon>
        <taxon>Onchocercidae</taxon>
        <taxon>Onchocerca</taxon>
    </lineage>
</organism>
<proteinExistence type="predicted"/>
<reference evidence="1 2" key="2">
    <citation type="submission" date="2018-08" db="EMBL/GenBank/DDBJ databases">
        <authorList>
            <person name="Laetsch R D."/>
            <person name="Stevens L."/>
            <person name="Kumar S."/>
            <person name="Blaxter L. M."/>
        </authorList>
    </citation>
    <scope>NUCLEOTIDE SEQUENCE [LARGE SCALE GENOMIC DNA]</scope>
</reference>
<dbReference type="EMBL" id="UYRW01003059">
    <property type="protein sequence ID" value="VDK87774.1"/>
    <property type="molecule type" value="Genomic_DNA"/>
</dbReference>
<protein>
    <submittedName>
        <fullName evidence="3">Ig-like domain-containing protein</fullName>
    </submittedName>
</protein>
<reference evidence="3" key="1">
    <citation type="submission" date="2016-06" db="UniProtKB">
        <authorList>
            <consortium name="WormBaseParasite"/>
        </authorList>
    </citation>
    <scope>IDENTIFICATION</scope>
</reference>
<dbReference type="WBParaSite" id="nOo.2.0.1.t07939-RA">
    <property type="protein sequence ID" value="nOo.2.0.1.t07939-RA"/>
    <property type="gene ID" value="nOo.2.0.1.g07939"/>
</dbReference>
<sequence>MIAISSPPSNSSYDTTYNEPLSKVPVRKCSAFLRPMIAKNRKNASKRWWRDENNDKKSKNLDVGLASPSISHHSREFDDLFEFYSEDDNRNRRNSKKRSNLQNELKVSSLANLKENFTNNMIKLRRKDLEFDEFIHQKMSNSSESDDNHRKVHEEDETRRSKIALVLEMKLKISDKQVKCSAYTRIGEETVVVTCAGNYGDMESILKWTIDGKVEDGRELWVNDPVSDASGWDARRLRMISDVTFRH</sequence>
<accession>A0A182EIK9</accession>
<dbReference type="STRING" id="42157.A0A182EIK9"/>